<protein>
    <submittedName>
        <fullName evidence="2">Uncharacterized protein</fullName>
    </submittedName>
</protein>
<name>A0A9Q3C0K9_9BASI</name>
<proteinExistence type="predicted"/>
<dbReference type="EMBL" id="AVOT02003648">
    <property type="protein sequence ID" value="MBW0474167.1"/>
    <property type="molecule type" value="Genomic_DNA"/>
</dbReference>
<evidence type="ECO:0000256" key="1">
    <source>
        <dbReference type="SAM" id="MobiDB-lite"/>
    </source>
</evidence>
<organism evidence="2 3">
    <name type="scientific">Austropuccinia psidii MF-1</name>
    <dbReference type="NCBI Taxonomy" id="1389203"/>
    <lineage>
        <taxon>Eukaryota</taxon>
        <taxon>Fungi</taxon>
        <taxon>Dikarya</taxon>
        <taxon>Basidiomycota</taxon>
        <taxon>Pucciniomycotina</taxon>
        <taxon>Pucciniomycetes</taxon>
        <taxon>Pucciniales</taxon>
        <taxon>Sphaerophragmiaceae</taxon>
        <taxon>Austropuccinia</taxon>
    </lineage>
</organism>
<keyword evidence="3" id="KW-1185">Reference proteome</keyword>
<accession>A0A9Q3C0K9</accession>
<dbReference type="AlphaFoldDB" id="A0A9Q3C0K9"/>
<sequence>MLACCASLPTILPEESQLNTLVRTPLWSTMMKEFPSGNGQWDPKQADGNNSRQLAPCPQVSVCPTPLQGHHPMVTYLLDQSKVIIWPMKDGNGNRTLELGPIVTMSCHPWDSNIK</sequence>
<dbReference type="Proteomes" id="UP000765509">
    <property type="component" value="Unassembled WGS sequence"/>
</dbReference>
<evidence type="ECO:0000313" key="2">
    <source>
        <dbReference type="EMBL" id="MBW0474167.1"/>
    </source>
</evidence>
<feature type="region of interest" description="Disordered" evidence="1">
    <location>
        <begin position="34"/>
        <end position="53"/>
    </location>
</feature>
<gene>
    <name evidence="2" type="ORF">O181_013882</name>
</gene>
<reference evidence="2" key="1">
    <citation type="submission" date="2021-03" db="EMBL/GenBank/DDBJ databases">
        <title>Draft genome sequence of rust myrtle Austropuccinia psidii MF-1, a brazilian biotype.</title>
        <authorList>
            <person name="Quecine M.C."/>
            <person name="Pachon D.M.R."/>
            <person name="Bonatelli M.L."/>
            <person name="Correr F.H."/>
            <person name="Franceschini L.M."/>
            <person name="Leite T.F."/>
            <person name="Margarido G.R.A."/>
            <person name="Almeida C.A."/>
            <person name="Ferrarezi J.A."/>
            <person name="Labate C.A."/>
        </authorList>
    </citation>
    <scope>NUCLEOTIDE SEQUENCE</scope>
    <source>
        <strain evidence="2">MF-1</strain>
    </source>
</reference>
<comment type="caution">
    <text evidence="2">The sequence shown here is derived from an EMBL/GenBank/DDBJ whole genome shotgun (WGS) entry which is preliminary data.</text>
</comment>
<evidence type="ECO:0000313" key="3">
    <source>
        <dbReference type="Proteomes" id="UP000765509"/>
    </source>
</evidence>